<accession>A0A087U590</accession>
<feature type="non-terminal residue" evidence="1">
    <location>
        <position position="67"/>
    </location>
</feature>
<name>A0A087U590_STEMI</name>
<evidence type="ECO:0000313" key="2">
    <source>
        <dbReference type="Proteomes" id="UP000054359"/>
    </source>
</evidence>
<dbReference type="Proteomes" id="UP000054359">
    <property type="component" value="Unassembled WGS sequence"/>
</dbReference>
<dbReference type="AlphaFoldDB" id="A0A087U590"/>
<dbReference type="EMBL" id="KK118239">
    <property type="protein sequence ID" value="KFM72529.1"/>
    <property type="molecule type" value="Genomic_DNA"/>
</dbReference>
<dbReference type="PROSITE" id="PS51257">
    <property type="entry name" value="PROKAR_LIPOPROTEIN"/>
    <property type="match status" value="1"/>
</dbReference>
<evidence type="ECO:0000313" key="1">
    <source>
        <dbReference type="EMBL" id="KFM72529.1"/>
    </source>
</evidence>
<gene>
    <name evidence="1" type="ORF">X975_01389</name>
</gene>
<sequence>MINTKVIHNFCPTSIFSCIVQIFSYASIKQYSDTNYNTSISFYYNQYKNFHIGSKGEDEIFGFNCDI</sequence>
<proteinExistence type="predicted"/>
<protein>
    <submittedName>
        <fullName evidence="1">Uncharacterized protein</fullName>
    </submittedName>
</protein>
<keyword evidence="2" id="KW-1185">Reference proteome</keyword>
<organism evidence="1 2">
    <name type="scientific">Stegodyphus mimosarum</name>
    <name type="common">African social velvet spider</name>
    <dbReference type="NCBI Taxonomy" id="407821"/>
    <lineage>
        <taxon>Eukaryota</taxon>
        <taxon>Metazoa</taxon>
        <taxon>Ecdysozoa</taxon>
        <taxon>Arthropoda</taxon>
        <taxon>Chelicerata</taxon>
        <taxon>Arachnida</taxon>
        <taxon>Araneae</taxon>
        <taxon>Araneomorphae</taxon>
        <taxon>Entelegynae</taxon>
        <taxon>Eresoidea</taxon>
        <taxon>Eresidae</taxon>
        <taxon>Stegodyphus</taxon>
    </lineage>
</organism>
<reference evidence="1 2" key="1">
    <citation type="submission" date="2013-11" db="EMBL/GenBank/DDBJ databases">
        <title>Genome sequencing of Stegodyphus mimosarum.</title>
        <authorList>
            <person name="Bechsgaard J."/>
        </authorList>
    </citation>
    <scope>NUCLEOTIDE SEQUENCE [LARGE SCALE GENOMIC DNA]</scope>
</reference>